<comment type="similarity">
    <text evidence="1">Belongs to the glycosyl hydrolase 18 family.</text>
</comment>
<reference evidence="4 5" key="1">
    <citation type="journal article" date="2022" name="bioRxiv">
        <title>Genomics of Preaxostyla Flagellates Illuminates Evolutionary Transitions and the Path Towards Mitochondrial Loss.</title>
        <authorList>
            <person name="Novak L.V.F."/>
            <person name="Treitli S.C."/>
            <person name="Pyrih J."/>
            <person name="Halakuc P."/>
            <person name="Pipaliya S.V."/>
            <person name="Vacek V."/>
            <person name="Brzon O."/>
            <person name="Soukal P."/>
            <person name="Eme L."/>
            <person name="Dacks J.B."/>
            <person name="Karnkowska A."/>
            <person name="Elias M."/>
            <person name="Hampl V."/>
        </authorList>
    </citation>
    <scope>NUCLEOTIDE SEQUENCE [LARGE SCALE GENOMIC DNA]</scope>
    <source>
        <strain evidence="4">NAU3</strain>
        <tissue evidence="4">Gut</tissue>
    </source>
</reference>
<dbReference type="InterPro" id="IPR029070">
    <property type="entry name" value="Chitinase_insertion_sf"/>
</dbReference>
<dbReference type="PANTHER" id="PTHR46066">
    <property type="entry name" value="CHITINASE DOMAIN-CONTAINING PROTEIN 1 FAMILY MEMBER"/>
    <property type="match status" value="1"/>
</dbReference>
<dbReference type="Proteomes" id="UP001281761">
    <property type="component" value="Unassembled WGS sequence"/>
</dbReference>
<keyword evidence="5" id="KW-1185">Reference proteome</keyword>
<evidence type="ECO:0000256" key="2">
    <source>
        <dbReference type="ARBA" id="ARBA00040976"/>
    </source>
</evidence>
<accession>A0ABQ9WXB7</accession>
<evidence type="ECO:0000313" key="4">
    <source>
        <dbReference type="EMBL" id="KAK2943963.1"/>
    </source>
</evidence>
<name>A0ABQ9WXB7_9EUKA</name>
<dbReference type="SUPFAM" id="SSF51445">
    <property type="entry name" value="(Trans)glycosidases"/>
    <property type="match status" value="1"/>
</dbReference>
<protein>
    <recommendedName>
        <fullName evidence="2">Chitinase domain-containing protein 1</fullName>
    </recommendedName>
</protein>
<dbReference type="Gene3D" id="3.20.20.80">
    <property type="entry name" value="Glycosidases"/>
    <property type="match status" value="1"/>
</dbReference>
<comment type="caution">
    <text evidence="4">The sequence shown here is derived from an EMBL/GenBank/DDBJ whole genome shotgun (WGS) entry which is preliminary data.</text>
</comment>
<evidence type="ECO:0000313" key="5">
    <source>
        <dbReference type="Proteomes" id="UP001281761"/>
    </source>
</evidence>
<dbReference type="InterPro" id="IPR001223">
    <property type="entry name" value="Glyco_hydro18_cat"/>
</dbReference>
<feature type="domain" description="GH18" evidence="3">
    <location>
        <begin position="1"/>
        <end position="348"/>
    </location>
</feature>
<keyword evidence="4" id="KW-0378">Hydrolase</keyword>
<dbReference type="Pfam" id="PF00704">
    <property type="entry name" value="Glyco_hydro_18"/>
    <property type="match status" value="1"/>
</dbReference>
<evidence type="ECO:0000259" key="3">
    <source>
        <dbReference type="PROSITE" id="PS51910"/>
    </source>
</evidence>
<dbReference type="PROSITE" id="PS51910">
    <property type="entry name" value="GH18_2"/>
    <property type="match status" value="1"/>
</dbReference>
<dbReference type="GO" id="GO:0016787">
    <property type="term" value="F:hydrolase activity"/>
    <property type="evidence" value="ECO:0007669"/>
    <property type="project" value="UniProtKB-KW"/>
</dbReference>
<organism evidence="4 5">
    <name type="scientific">Blattamonas nauphoetae</name>
    <dbReference type="NCBI Taxonomy" id="2049346"/>
    <lineage>
        <taxon>Eukaryota</taxon>
        <taxon>Metamonada</taxon>
        <taxon>Preaxostyla</taxon>
        <taxon>Oxymonadida</taxon>
        <taxon>Blattamonas</taxon>
    </lineage>
</organism>
<dbReference type="InterPro" id="IPR017853">
    <property type="entry name" value="GH"/>
</dbReference>
<sequence>MAYVTPWNKAGWQLALDNAEKLDVVVPVWYQVKPGKKYRLMGKQDVNKTWIEAIHKAGEEAGRRIKVIPRFYFEKWTSTQWIDLLNGTSRAEELRQLLFDECIASDLDGVLLDFASLSFASYGLDAPEMQVGNELVQVQAQLYQILAQHLHLVGKEIIVVTAPLSLFHSSIPYVHPVPIQYALHRRDIDAVMVMTYDYSGNSPGPISPSVWAKGCVESLLSLPKQELLDALHFTDITPPKPKQIFMGMNFYGTHFKNGQFVGHVRGDDVLKILSVYKTKIDWESNSEEHRFTWREEEKSELSNSFADHTMYYPTIHSITKRKEKAESIGCGLAIWELGQGLPYFMDVL</sequence>
<gene>
    <name evidence="4" type="ORF">BLNAU_21109</name>
</gene>
<evidence type="ECO:0000256" key="1">
    <source>
        <dbReference type="ARBA" id="ARBA00009336"/>
    </source>
</evidence>
<dbReference type="PANTHER" id="PTHR46066:SF2">
    <property type="entry name" value="CHITINASE DOMAIN-CONTAINING PROTEIN 1"/>
    <property type="match status" value="1"/>
</dbReference>
<dbReference type="Gene3D" id="3.10.50.10">
    <property type="match status" value="1"/>
</dbReference>
<dbReference type="EMBL" id="JARBJD010000320">
    <property type="protein sequence ID" value="KAK2943963.1"/>
    <property type="molecule type" value="Genomic_DNA"/>
</dbReference>
<proteinExistence type="inferred from homology"/>